<evidence type="ECO:0000313" key="4">
    <source>
        <dbReference type="Proteomes" id="UP001271780"/>
    </source>
</evidence>
<proteinExistence type="predicted"/>
<comment type="caution">
    <text evidence="3">The sequence shown here is derived from an EMBL/GenBank/DDBJ whole genome shotgun (WGS) entry which is preliminary data.</text>
</comment>
<organism evidence="3 4">
    <name type="scientific">Mesorhizobium dulcispinae</name>
    <dbReference type="NCBI Taxonomy" id="3072316"/>
    <lineage>
        <taxon>Bacteria</taxon>
        <taxon>Pseudomonadati</taxon>
        <taxon>Pseudomonadota</taxon>
        <taxon>Alphaproteobacteria</taxon>
        <taxon>Hyphomicrobiales</taxon>
        <taxon>Phyllobacteriaceae</taxon>
        <taxon>Mesorhizobium</taxon>
    </lineage>
</organism>
<feature type="transmembrane region" description="Helical" evidence="1">
    <location>
        <begin position="277"/>
        <end position="298"/>
    </location>
</feature>
<dbReference type="RefSeq" id="WP_320318464.1">
    <property type="nucleotide sequence ID" value="NZ_JAVIIX010000021.1"/>
</dbReference>
<accession>A0ABU4XLP3</accession>
<feature type="transmembrane region" description="Helical" evidence="1">
    <location>
        <begin position="31"/>
        <end position="51"/>
    </location>
</feature>
<feature type="transmembrane region" description="Helical" evidence="1">
    <location>
        <begin position="304"/>
        <end position="324"/>
    </location>
</feature>
<sequence>MIAKLFSRTPTMPMVGLAHACSVSWRANRPFFVTLAAYAVAVAFAAGYWQIPLDPQIYSEPFLLFGGGVAFILFAIVATRVMLERPERLFPGLVRRLLENDLPNRLVIGLPVALTLPVFFSLFTSMKGGLSRIVPFYADSAIIAVDRMIHGGQDAWRILHPLLGAGPLTFALNFLYNLWFVVMLVVLFCVTFSTGNKRLRSQYLVAFVLTWVLLGNAVATIFASVGPAFIMPFYGDDTFSPLMDYLQGTNTVYPVWALHAQGILLANAALDGPRLGSGISAFPSLHVAVATLNAIYLWRFGGVLRWAGVIFLIAIQLGAVHLAWHYAIDGYASMLATPAIWILARRLSKDPGMATAKYARSDFG</sequence>
<feature type="transmembrane region" description="Helical" evidence="1">
    <location>
        <begin position="104"/>
        <end position="123"/>
    </location>
</feature>
<dbReference type="EMBL" id="JAVIIZ010000022">
    <property type="protein sequence ID" value="MDX8475662.1"/>
    <property type="molecule type" value="Genomic_DNA"/>
</dbReference>
<evidence type="ECO:0000256" key="1">
    <source>
        <dbReference type="SAM" id="Phobius"/>
    </source>
</evidence>
<feature type="transmembrane region" description="Helical" evidence="1">
    <location>
        <begin position="63"/>
        <end position="83"/>
    </location>
</feature>
<feature type="transmembrane region" description="Helical" evidence="1">
    <location>
        <begin position="204"/>
        <end position="231"/>
    </location>
</feature>
<reference evidence="3 4" key="1">
    <citation type="submission" date="2023-08" db="EMBL/GenBank/DDBJ databases">
        <title>Implementing the SeqCode for naming new Mesorhizobium species isolated from Vachellia karroo root nodules.</title>
        <authorList>
            <person name="Van Lill M."/>
        </authorList>
    </citation>
    <scope>NUCLEOTIDE SEQUENCE [LARGE SCALE GENOMIC DNA]</scope>
    <source>
        <strain evidence="3 4">VK23A</strain>
    </source>
</reference>
<dbReference type="Proteomes" id="UP001271780">
    <property type="component" value="Unassembled WGS sequence"/>
</dbReference>
<evidence type="ECO:0000259" key="2">
    <source>
        <dbReference type="Pfam" id="PF14378"/>
    </source>
</evidence>
<evidence type="ECO:0000313" key="3">
    <source>
        <dbReference type="EMBL" id="MDX8475662.1"/>
    </source>
</evidence>
<dbReference type="InterPro" id="IPR026841">
    <property type="entry name" value="Aur1/Ipt1"/>
</dbReference>
<dbReference type="Pfam" id="PF14378">
    <property type="entry name" value="PAP2_3"/>
    <property type="match status" value="1"/>
</dbReference>
<feature type="transmembrane region" description="Helical" evidence="1">
    <location>
        <begin position="170"/>
        <end position="192"/>
    </location>
</feature>
<keyword evidence="1" id="KW-0812">Transmembrane</keyword>
<keyword evidence="4" id="KW-1185">Reference proteome</keyword>
<protein>
    <submittedName>
        <fullName evidence="3">Phosphatase PAP2 family protein</fullName>
    </submittedName>
</protein>
<gene>
    <name evidence="3" type="ORF">RFM27_26610</name>
</gene>
<name>A0ABU4XLP3_9HYPH</name>
<feature type="domain" description="Inositolphosphotransferase Aur1/Ipt1" evidence="2">
    <location>
        <begin position="141"/>
        <end position="340"/>
    </location>
</feature>
<keyword evidence="1" id="KW-0472">Membrane</keyword>
<keyword evidence="1" id="KW-1133">Transmembrane helix</keyword>